<keyword evidence="2" id="KW-1133">Transmembrane helix</keyword>
<name>A0ABW1T2U8_9ACTN</name>
<feature type="region of interest" description="Disordered" evidence="1">
    <location>
        <begin position="1"/>
        <end position="41"/>
    </location>
</feature>
<sequence length="121" mass="13034">MDTTPLPRPDGDPVAPEPRRVDTGCRRGHTGRSGPGENRELGQVPGRVSAWFGAVLLALVCAALWAWLPVTRPWLPVVLGTWYVVVLAVQAALGHRGTCLVRRTGRWYFGPAGALLGPSED</sequence>
<accession>A0ABW1T2U8</accession>
<proteinExistence type="predicted"/>
<organism evidence="3 4">
    <name type="scientific">Longivirga aurantiaca</name>
    <dbReference type="NCBI Taxonomy" id="1837743"/>
    <lineage>
        <taxon>Bacteria</taxon>
        <taxon>Bacillati</taxon>
        <taxon>Actinomycetota</taxon>
        <taxon>Actinomycetes</taxon>
        <taxon>Sporichthyales</taxon>
        <taxon>Sporichthyaceae</taxon>
        <taxon>Longivirga</taxon>
    </lineage>
</organism>
<gene>
    <name evidence="3" type="ORF">ACFQGU_13085</name>
</gene>
<comment type="caution">
    <text evidence="3">The sequence shown here is derived from an EMBL/GenBank/DDBJ whole genome shotgun (WGS) entry which is preliminary data.</text>
</comment>
<keyword evidence="4" id="KW-1185">Reference proteome</keyword>
<feature type="transmembrane region" description="Helical" evidence="2">
    <location>
        <begin position="74"/>
        <end position="93"/>
    </location>
</feature>
<keyword evidence="2" id="KW-0472">Membrane</keyword>
<evidence type="ECO:0000313" key="3">
    <source>
        <dbReference type="EMBL" id="MFC6238816.1"/>
    </source>
</evidence>
<evidence type="ECO:0000256" key="1">
    <source>
        <dbReference type="SAM" id="MobiDB-lite"/>
    </source>
</evidence>
<evidence type="ECO:0000256" key="2">
    <source>
        <dbReference type="SAM" id="Phobius"/>
    </source>
</evidence>
<dbReference type="RefSeq" id="WP_386767357.1">
    <property type="nucleotide sequence ID" value="NZ_JBHSTI010000008.1"/>
</dbReference>
<protein>
    <submittedName>
        <fullName evidence="3">Uncharacterized protein</fullName>
    </submittedName>
</protein>
<keyword evidence="2" id="KW-0812">Transmembrane</keyword>
<dbReference type="Proteomes" id="UP001596138">
    <property type="component" value="Unassembled WGS sequence"/>
</dbReference>
<reference evidence="4" key="1">
    <citation type="journal article" date="2019" name="Int. J. Syst. Evol. Microbiol.">
        <title>The Global Catalogue of Microorganisms (GCM) 10K type strain sequencing project: providing services to taxonomists for standard genome sequencing and annotation.</title>
        <authorList>
            <consortium name="The Broad Institute Genomics Platform"/>
            <consortium name="The Broad Institute Genome Sequencing Center for Infectious Disease"/>
            <person name="Wu L."/>
            <person name="Ma J."/>
        </authorList>
    </citation>
    <scope>NUCLEOTIDE SEQUENCE [LARGE SCALE GENOMIC DNA]</scope>
    <source>
        <strain evidence="4">CGMCC 4.7317</strain>
    </source>
</reference>
<feature type="transmembrane region" description="Helical" evidence="2">
    <location>
        <begin position="48"/>
        <end position="68"/>
    </location>
</feature>
<evidence type="ECO:0000313" key="4">
    <source>
        <dbReference type="Proteomes" id="UP001596138"/>
    </source>
</evidence>
<dbReference type="EMBL" id="JBHSTI010000008">
    <property type="protein sequence ID" value="MFC6238816.1"/>
    <property type="molecule type" value="Genomic_DNA"/>
</dbReference>